<evidence type="ECO:0000256" key="1">
    <source>
        <dbReference type="ARBA" id="ARBA00022737"/>
    </source>
</evidence>
<proteinExistence type="predicted"/>
<feature type="compositionally biased region" description="Polar residues" evidence="4">
    <location>
        <begin position="48"/>
        <end position="57"/>
    </location>
</feature>
<evidence type="ECO:0000256" key="3">
    <source>
        <dbReference type="PROSITE-ProRule" id="PRU00339"/>
    </source>
</evidence>
<keyword evidence="5" id="KW-0732">Signal</keyword>
<feature type="region of interest" description="Disordered" evidence="4">
    <location>
        <begin position="33"/>
        <end position="64"/>
    </location>
</feature>
<feature type="repeat" description="TPR" evidence="3">
    <location>
        <begin position="178"/>
        <end position="211"/>
    </location>
</feature>
<dbReference type="PROSITE" id="PS50005">
    <property type="entry name" value="TPR"/>
    <property type="match status" value="1"/>
</dbReference>
<sequence precursor="true">MNRPKTGLIAVSAMFGVIASCGVLPAGEGTIKTPAATKPEKAEVSSPEAAQSYQRMASKSGGREVTVPNGLIAERIAPIASFDEKAQLTIEQVIQRVALPKYLQELQEQGQGYSAIQTDTESDTNQVIESDESLDVYKHLWEGSETLTWAEDLEDVVTVEVGDVDVPESVKSEPSLEATIAYEKGMEAWLSRDYENAQKFFLQAYKIEPDNIPIIRQMGWVSMLNPANRARGVRFFKRVLKQNPGDVEAMHWVGWYEMEEGNWDTAIALLGRVYQKLSSGEVKADGAMLPLTQHYLASAMRRGGYLYAASDMLEGFLVSPKRVNARTLYGQRLMFVGRQIGLVWLAAGDLRNQLNEPEAALAMYEQGMQYGLRQNEQLRLRLAYTKLRLDDETGALSQISGILRQKKPQADHQQIVDWVIDAGVERDDLIARLLEVYNESNQQDDQLAIVISETYQDTRGKLLLVEHLKNNPENEVVYEHLLRQWVYVDVEDKSRNVSKYDHEVRVREGLNICLLAMEGAPNKAGEYARMMLTYVGDWNQVEHVIDAMSEEDRLRAEVQVIYGLSKAAKADMPSASVAFENAFNKAPELMVARLELTKMMLVMRRYNRATELLDGAPQSNRHSSEVVQLRARMFEQQSKMKKALEIYQTALDSGNNDVDILLGKADIQVRMGLVKPCEQTLLDAVSAHPKSEKLYAAVFKLYEQRALELGDMKSRYQRILTRLMSSLPNSRLARMKRGEIAGAQGDIKTGERLLRELLADYPQDIEVMGRLIQVYMRDNQVENATAFIEQQAVIYAANPAVLKLAADYFKSIKNMEKVFVYTEKMIRLEPTNHARDLQLASLYVAWKKDLEAAAILGRMIADPSLEQPHVIAGMLWSALHRVDMEGQGDDEMKAAIVRFPKQAADIAFQWSLLVDSVGNEGKSEQLMLEVLKINPDHGPVNNQLGYRWVMRGENLEEAKSMIERALKVEPENGAYMDSLGWAYYKLEQYEDAVVWLEKATQSTDGEYPVIQSHLGDAYWELGRKGDAVRVWEKARLKLENEAGKYRPELDPELNGLQDMLGQKILKAGE</sequence>
<dbReference type="Proteomes" id="UP000317369">
    <property type="component" value="Chromosome"/>
</dbReference>
<dbReference type="SMART" id="SM00028">
    <property type="entry name" value="TPR"/>
    <property type="match status" value="6"/>
</dbReference>
<dbReference type="Pfam" id="PF13432">
    <property type="entry name" value="TPR_16"/>
    <property type="match status" value="1"/>
</dbReference>
<keyword evidence="7" id="KW-1185">Reference proteome</keyword>
<dbReference type="PANTHER" id="PTHR45586">
    <property type="entry name" value="TPR REPEAT-CONTAINING PROTEIN PA4667"/>
    <property type="match status" value="1"/>
</dbReference>
<feature type="chain" id="PRO_5021820196" evidence="5">
    <location>
        <begin position="27"/>
        <end position="1069"/>
    </location>
</feature>
<dbReference type="Pfam" id="PF13181">
    <property type="entry name" value="TPR_8"/>
    <property type="match status" value="1"/>
</dbReference>
<feature type="signal peptide" evidence="5">
    <location>
        <begin position="1"/>
        <end position="26"/>
    </location>
</feature>
<evidence type="ECO:0000256" key="2">
    <source>
        <dbReference type="ARBA" id="ARBA00022803"/>
    </source>
</evidence>
<accession>A0A517YRU9</accession>
<dbReference type="Gene3D" id="1.25.40.10">
    <property type="entry name" value="Tetratricopeptide repeat domain"/>
    <property type="match status" value="3"/>
</dbReference>
<dbReference type="InterPro" id="IPR019734">
    <property type="entry name" value="TPR_rpt"/>
</dbReference>
<name>A0A517YRU9_9BACT</name>
<reference evidence="6 7" key="1">
    <citation type="submission" date="2019-02" db="EMBL/GenBank/DDBJ databases">
        <title>Deep-cultivation of Planctomycetes and their phenomic and genomic characterization uncovers novel biology.</title>
        <authorList>
            <person name="Wiegand S."/>
            <person name="Jogler M."/>
            <person name="Boedeker C."/>
            <person name="Pinto D."/>
            <person name="Vollmers J."/>
            <person name="Rivas-Marin E."/>
            <person name="Kohn T."/>
            <person name="Peeters S.H."/>
            <person name="Heuer A."/>
            <person name="Rast P."/>
            <person name="Oberbeckmann S."/>
            <person name="Bunk B."/>
            <person name="Jeske O."/>
            <person name="Meyerdierks A."/>
            <person name="Storesund J.E."/>
            <person name="Kallscheuer N."/>
            <person name="Luecker S."/>
            <person name="Lage O.M."/>
            <person name="Pohl T."/>
            <person name="Merkel B.J."/>
            <person name="Hornburger P."/>
            <person name="Mueller R.-W."/>
            <person name="Bruemmer F."/>
            <person name="Labrenz M."/>
            <person name="Spormann A.M."/>
            <person name="Op den Camp H."/>
            <person name="Overmann J."/>
            <person name="Amann R."/>
            <person name="Jetten M.S.M."/>
            <person name="Mascher T."/>
            <person name="Medema M.H."/>
            <person name="Devos D.P."/>
            <person name="Kaster A.-K."/>
            <person name="Ovreas L."/>
            <person name="Rohde M."/>
            <person name="Galperin M.Y."/>
            <person name="Jogler C."/>
        </authorList>
    </citation>
    <scope>NUCLEOTIDE SEQUENCE [LARGE SCALE GENOMIC DNA]</scope>
    <source>
        <strain evidence="6 7">KS4</strain>
    </source>
</reference>
<dbReference type="OrthoDB" id="9766710at2"/>
<evidence type="ECO:0000256" key="5">
    <source>
        <dbReference type="SAM" id="SignalP"/>
    </source>
</evidence>
<dbReference type="PROSITE" id="PS51257">
    <property type="entry name" value="PROKAR_LIPOPROTEIN"/>
    <property type="match status" value="1"/>
</dbReference>
<dbReference type="InterPro" id="IPR011990">
    <property type="entry name" value="TPR-like_helical_dom_sf"/>
</dbReference>
<organism evidence="6 7">
    <name type="scientific">Poriferisphaera corsica</name>
    <dbReference type="NCBI Taxonomy" id="2528020"/>
    <lineage>
        <taxon>Bacteria</taxon>
        <taxon>Pseudomonadati</taxon>
        <taxon>Planctomycetota</taxon>
        <taxon>Phycisphaerae</taxon>
        <taxon>Phycisphaerales</taxon>
        <taxon>Phycisphaeraceae</taxon>
        <taxon>Poriferisphaera</taxon>
    </lineage>
</organism>
<evidence type="ECO:0000313" key="6">
    <source>
        <dbReference type="EMBL" id="QDU32941.1"/>
    </source>
</evidence>
<evidence type="ECO:0000313" key="7">
    <source>
        <dbReference type="Proteomes" id="UP000317369"/>
    </source>
</evidence>
<gene>
    <name evidence="6" type="ORF">KS4_09800</name>
</gene>
<dbReference type="InterPro" id="IPR051012">
    <property type="entry name" value="CellSynth/LPSAsmb/PSIAsmb"/>
</dbReference>
<dbReference type="SUPFAM" id="SSF48452">
    <property type="entry name" value="TPR-like"/>
    <property type="match status" value="3"/>
</dbReference>
<dbReference type="RefSeq" id="WP_145075266.1">
    <property type="nucleotide sequence ID" value="NZ_CP036425.1"/>
</dbReference>
<dbReference type="AlphaFoldDB" id="A0A517YRU9"/>
<protein>
    <submittedName>
        <fullName evidence="6">Tetratricopeptide repeat protein</fullName>
    </submittedName>
</protein>
<evidence type="ECO:0000256" key="4">
    <source>
        <dbReference type="SAM" id="MobiDB-lite"/>
    </source>
</evidence>
<keyword evidence="1" id="KW-0677">Repeat</keyword>
<dbReference type="EMBL" id="CP036425">
    <property type="protein sequence ID" value="QDU32941.1"/>
    <property type="molecule type" value="Genomic_DNA"/>
</dbReference>
<dbReference type="PANTHER" id="PTHR45586:SF1">
    <property type="entry name" value="LIPOPOLYSACCHARIDE ASSEMBLY PROTEIN B"/>
    <property type="match status" value="1"/>
</dbReference>
<dbReference type="KEGG" id="pcor:KS4_09800"/>
<keyword evidence="2 3" id="KW-0802">TPR repeat</keyword>